<accession>A0A835ZNF0</accession>
<dbReference type="AlphaFoldDB" id="A0A835ZNF0"/>
<organism evidence="1 2">
    <name type="scientific">Ovis aries</name>
    <name type="common">Sheep</name>
    <dbReference type="NCBI Taxonomy" id="9940"/>
    <lineage>
        <taxon>Eukaryota</taxon>
        <taxon>Metazoa</taxon>
        <taxon>Chordata</taxon>
        <taxon>Craniata</taxon>
        <taxon>Vertebrata</taxon>
        <taxon>Euteleostomi</taxon>
        <taxon>Mammalia</taxon>
        <taxon>Eutheria</taxon>
        <taxon>Laurasiatheria</taxon>
        <taxon>Artiodactyla</taxon>
        <taxon>Ruminantia</taxon>
        <taxon>Pecora</taxon>
        <taxon>Bovidae</taxon>
        <taxon>Caprinae</taxon>
        <taxon>Ovis</taxon>
    </lineage>
</organism>
<proteinExistence type="predicted"/>
<evidence type="ECO:0000313" key="1">
    <source>
        <dbReference type="EMBL" id="KAG5197460.1"/>
    </source>
</evidence>
<name>A0A835ZNF0_SHEEP</name>
<dbReference type="Pfam" id="PF15879">
    <property type="entry name" value="MWFE"/>
    <property type="match status" value="1"/>
</dbReference>
<dbReference type="InterPro" id="IPR017384">
    <property type="entry name" value="NADH_Ub_cplx-1_asu_su-1"/>
</dbReference>
<protein>
    <submittedName>
        <fullName evidence="1">Uncharacterized protein</fullName>
    </submittedName>
</protein>
<comment type="caution">
    <text evidence="1">The sequence shown here is derived from an EMBL/GenBank/DDBJ whole genome shotgun (WGS) entry which is preliminary data.</text>
</comment>
<reference evidence="1 2" key="1">
    <citation type="submission" date="2020-12" db="EMBL/GenBank/DDBJ databases">
        <title>De novo assembly of Tibetan sheep genome.</title>
        <authorList>
            <person name="Li X."/>
        </authorList>
    </citation>
    <scope>NUCLEOTIDE SEQUENCE [LARGE SCALE GENOMIC DNA]</scope>
    <source>
        <tissue evidence="1">Heart</tissue>
    </source>
</reference>
<gene>
    <name evidence="1" type="ORF">JEQ12_008189</name>
</gene>
<evidence type="ECO:0000313" key="2">
    <source>
        <dbReference type="Proteomes" id="UP000664991"/>
    </source>
</evidence>
<dbReference type="EMBL" id="JAEMGP010000019">
    <property type="protein sequence ID" value="KAG5197460.1"/>
    <property type="molecule type" value="Genomic_DNA"/>
</dbReference>
<dbReference type="Proteomes" id="UP000664991">
    <property type="component" value="Unassembled WGS sequence"/>
</dbReference>
<sequence>MATARVHRFSNWGKEKRGAHYPCQWYLMERDRRVSGVNRSYVSKGLENID</sequence>